<dbReference type="EMBL" id="JBBPBN010001731">
    <property type="protein sequence ID" value="KAK8477651.1"/>
    <property type="molecule type" value="Genomic_DNA"/>
</dbReference>
<organism evidence="1 2">
    <name type="scientific">Hibiscus sabdariffa</name>
    <name type="common">roselle</name>
    <dbReference type="NCBI Taxonomy" id="183260"/>
    <lineage>
        <taxon>Eukaryota</taxon>
        <taxon>Viridiplantae</taxon>
        <taxon>Streptophyta</taxon>
        <taxon>Embryophyta</taxon>
        <taxon>Tracheophyta</taxon>
        <taxon>Spermatophyta</taxon>
        <taxon>Magnoliopsida</taxon>
        <taxon>eudicotyledons</taxon>
        <taxon>Gunneridae</taxon>
        <taxon>Pentapetalae</taxon>
        <taxon>rosids</taxon>
        <taxon>malvids</taxon>
        <taxon>Malvales</taxon>
        <taxon>Malvaceae</taxon>
        <taxon>Malvoideae</taxon>
        <taxon>Hibiscus</taxon>
    </lineage>
</organism>
<dbReference type="Proteomes" id="UP001396334">
    <property type="component" value="Unassembled WGS sequence"/>
</dbReference>
<protein>
    <submittedName>
        <fullName evidence="1">Uncharacterized protein</fullName>
    </submittedName>
</protein>
<name>A0ABR1ZBK9_9ROSI</name>
<comment type="caution">
    <text evidence="1">The sequence shown here is derived from an EMBL/GenBank/DDBJ whole genome shotgun (WGS) entry which is preliminary data.</text>
</comment>
<sequence>MRPQPSPLLAVAVRRRRPFQSDEFSEEPRMSIASSFPSLFVSRTRLRPRGLKDPNQGYTPFVVALSSPFLVGLGLPTPVVGAIKNGFGDGGCEWSGGKGGSMEWRWLPMGVVLVKVTVSVVMGGWRWGSGLESDNNGDVIQFGGDVFRGGWMLLSGGNGERAALVLGGAGLDG</sequence>
<evidence type="ECO:0000313" key="2">
    <source>
        <dbReference type="Proteomes" id="UP001396334"/>
    </source>
</evidence>
<evidence type="ECO:0000313" key="1">
    <source>
        <dbReference type="EMBL" id="KAK8477651.1"/>
    </source>
</evidence>
<reference evidence="1 2" key="1">
    <citation type="journal article" date="2024" name="G3 (Bethesda)">
        <title>Genome assembly of Hibiscus sabdariffa L. provides insights into metabolisms of medicinal natural products.</title>
        <authorList>
            <person name="Kim T."/>
        </authorList>
    </citation>
    <scope>NUCLEOTIDE SEQUENCE [LARGE SCALE GENOMIC DNA]</scope>
    <source>
        <strain evidence="1">TK-2024</strain>
        <tissue evidence="1">Old leaves</tissue>
    </source>
</reference>
<accession>A0ABR1ZBK9</accession>
<gene>
    <name evidence="1" type="ORF">V6N11_007573</name>
</gene>
<proteinExistence type="predicted"/>
<keyword evidence="2" id="KW-1185">Reference proteome</keyword>